<dbReference type="GO" id="GO:0016491">
    <property type="term" value="F:oxidoreductase activity"/>
    <property type="evidence" value="ECO:0007669"/>
    <property type="project" value="UniProtKB-KW"/>
</dbReference>
<feature type="domain" description="6-phosphogluconate dehydrogenase NADP-binding" evidence="4">
    <location>
        <begin position="9"/>
        <end position="160"/>
    </location>
</feature>
<gene>
    <name evidence="5" type="ORF">INT43_005178</name>
</gene>
<dbReference type="Proteomes" id="UP000654370">
    <property type="component" value="Unassembled WGS sequence"/>
</dbReference>
<dbReference type="InterPro" id="IPR015815">
    <property type="entry name" value="HIBADH-related"/>
</dbReference>
<keyword evidence="6" id="KW-1185">Reference proteome</keyword>
<dbReference type="OrthoDB" id="435038at2759"/>
<dbReference type="InterPro" id="IPR008927">
    <property type="entry name" value="6-PGluconate_DH-like_C_sf"/>
</dbReference>
<keyword evidence="2" id="KW-0560">Oxidoreductase</keyword>
<name>A0A8H7PH57_MORIS</name>
<accession>A0A8H7PH57</accession>
<sequence>MSTTDHNLKFAYVGLGEMGSAMAQNLANWLTEQHHPTPLIVWNRSSAKAHRLENVKVAETLEEVAKNANVILSCLLNDAAVSDCYNQLFEHLPKSNNTIFCEMSTVAPALTRDLHKRANELGAGYLATPIFGLPPKARAAELTIIKAGDNKLRKIVDPYLIPALGKKSIELGEDVTEALNMKLTGNCMITGFAEVLAEGLTLAAATGVGQDKALAFIEAMYPNTPLVAYAKKMATNDYNQVAFHVGGAKKDVKHIVKLGEDHNLDLKVSKVMLDNLEELEKTKGENIDLTGVVGVVRTKAGLDFDAK</sequence>
<dbReference type="SUPFAM" id="SSF48179">
    <property type="entry name" value="6-phosphogluconate dehydrogenase C-terminal domain-like"/>
    <property type="match status" value="1"/>
</dbReference>
<dbReference type="AlphaFoldDB" id="A0A8H7PH57"/>
<dbReference type="EMBL" id="JAEPQZ010000014">
    <property type="protein sequence ID" value="KAG2173758.1"/>
    <property type="molecule type" value="Genomic_DNA"/>
</dbReference>
<dbReference type="PIRSF" id="PIRSF000103">
    <property type="entry name" value="HIBADH"/>
    <property type="match status" value="1"/>
</dbReference>
<dbReference type="Gene3D" id="3.40.50.720">
    <property type="entry name" value="NAD(P)-binding Rossmann-like Domain"/>
    <property type="match status" value="1"/>
</dbReference>
<dbReference type="GO" id="GO:0050661">
    <property type="term" value="F:NADP binding"/>
    <property type="evidence" value="ECO:0007669"/>
    <property type="project" value="InterPro"/>
</dbReference>
<dbReference type="PROSITE" id="PS00895">
    <property type="entry name" value="3_HYDROXYISOBUT_DH"/>
    <property type="match status" value="1"/>
</dbReference>
<dbReference type="Gene3D" id="1.10.1040.10">
    <property type="entry name" value="N-(1-d-carboxylethyl)-l-norvaline Dehydrogenase, domain 2"/>
    <property type="match status" value="1"/>
</dbReference>
<evidence type="ECO:0000259" key="4">
    <source>
        <dbReference type="Pfam" id="PF03446"/>
    </source>
</evidence>
<dbReference type="InterPro" id="IPR002204">
    <property type="entry name" value="3-OH-isobutyrate_DH-rel_CS"/>
</dbReference>
<evidence type="ECO:0000256" key="3">
    <source>
        <dbReference type="PIRSR" id="PIRSR000103-1"/>
    </source>
</evidence>
<comment type="caution">
    <text evidence="5">The sequence shown here is derived from an EMBL/GenBank/DDBJ whole genome shotgun (WGS) entry which is preliminary data.</text>
</comment>
<organism evidence="5 6">
    <name type="scientific">Mortierella isabellina</name>
    <name type="common">Filamentous fungus</name>
    <name type="synonym">Umbelopsis isabellina</name>
    <dbReference type="NCBI Taxonomy" id="91625"/>
    <lineage>
        <taxon>Eukaryota</taxon>
        <taxon>Fungi</taxon>
        <taxon>Fungi incertae sedis</taxon>
        <taxon>Mucoromycota</taxon>
        <taxon>Mucoromycotina</taxon>
        <taxon>Umbelopsidomycetes</taxon>
        <taxon>Umbelopsidales</taxon>
        <taxon>Umbelopsidaceae</taxon>
        <taxon>Umbelopsis</taxon>
    </lineage>
</organism>
<dbReference type="GO" id="GO:0051287">
    <property type="term" value="F:NAD binding"/>
    <property type="evidence" value="ECO:0007669"/>
    <property type="project" value="InterPro"/>
</dbReference>
<dbReference type="InterPro" id="IPR006115">
    <property type="entry name" value="6PGDH_NADP-bd"/>
</dbReference>
<comment type="similarity">
    <text evidence="1">Belongs to the HIBADH-related family. NP60 subfamily.</text>
</comment>
<dbReference type="Pfam" id="PF03446">
    <property type="entry name" value="NAD_binding_2"/>
    <property type="match status" value="1"/>
</dbReference>
<evidence type="ECO:0000256" key="2">
    <source>
        <dbReference type="ARBA" id="ARBA00023002"/>
    </source>
</evidence>
<dbReference type="InterPro" id="IPR051265">
    <property type="entry name" value="HIBADH-related_NP60_sf"/>
</dbReference>
<proteinExistence type="inferred from homology"/>
<evidence type="ECO:0000256" key="1">
    <source>
        <dbReference type="ARBA" id="ARBA00007598"/>
    </source>
</evidence>
<dbReference type="InterPro" id="IPR036291">
    <property type="entry name" value="NAD(P)-bd_dom_sf"/>
</dbReference>
<dbReference type="PANTHER" id="PTHR43580:SF8">
    <property type="entry name" value="6-PHOSPHOGLUCONATE DEHYDROGENASE NADP-BINDING DOMAIN-CONTAINING PROTEIN-RELATED"/>
    <property type="match status" value="1"/>
</dbReference>
<protein>
    <recommendedName>
        <fullName evidence="4">6-phosphogluconate dehydrogenase NADP-binding domain-containing protein</fullName>
    </recommendedName>
</protein>
<dbReference type="SUPFAM" id="SSF51735">
    <property type="entry name" value="NAD(P)-binding Rossmann-fold domains"/>
    <property type="match status" value="1"/>
</dbReference>
<dbReference type="InterPro" id="IPR013328">
    <property type="entry name" value="6PGD_dom2"/>
</dbReference>
<dbReference type="PANTHER" id="PTHR43580">
    <property type="entry name" value="OXIDOREDUCTASE GLYR1-RELATED"/>
    <property type="match status" value="1"/>
</dbReference>
<reference evidence="5" key="1">
    <citation type="submission" date="2020-12" db="EMBL/GenBank/DDBJ databases">
        <title>Metabolic potential, ecology and presence of endohyphal bacteria is reflected in genomic diversity of Mucoromycotina.</title>
        <authorList>
            <person name="Muszewska A."/>
            <person name="Okrasinska A."/>
            <person name="Steczkiewicz K."/>
            <person name="Drgas O."/>
            <person name="Orlowska M."/>
            <person name="Perlinska-Lenart U."/>
            <person name="Aleksandrzak-Piekarczyk T."/>
            <person name="Szatraj K."/>
            <person name="Zielenkiewicz U."/>
            <person name="Pilsyk S."/>
            <person name="Malc E."/>
            <person name="Mieczkowski P."/>
            <person name="Kruszewska J.S."/>
            <person name="Biernat P."/>
            <person name="Pawlowska J."/>
        </authorList>
    </citation>
    <scope>NUCLEOTIDE SEQUENCE</scope>
    <source>
        <strain evidence="5">WA0000067209</strain>
    </source>
</reference>
<evidence type="ECO:0000313" key="6">
    <source>
        <dbReference type="Proteomes" id="UP000654370"/>
    </source>
</evidence>
<evidence type="ECO:0000313" key="5">
    <source>
        <dbReference type="EMBL" id="KAG2173758.1"/>
    </source>
</evidence>
<feature type="active site" evidence="3">
    <location>
        <position position="182"/>
    </location>
</feature>